<accession>A0ABD2VWP7</accession>
<name>A0ABD2VWP7_9HYME</name>
<proteinExistence type="predicted"/>
<dbReference type="Proteomes" id="UP001627154">
    <property type="component" value="Unassembled WGS sequence"/>
</dbReference>
<keyword evidence="2" id="KW-0472">Membrane</keyword>
<evidence type="ECO:0000256" key="2">
    <source>
        <dbReference type="SAM" id="Phobius"/>
    </source>
</evidence>
<feature type="compositionally biased region" description="Acidic residues" evidence="1">
    <location>
        <begin position="36"/>
        <end position="49"/>
    </location>
</feature>
<dbReference type="AlphaFoldDB" id="A0ABD2VWP7"/>
<evidence type="ECO:0000256" key="1">
    <source>
        <dbReference type="SAM" id="MobiDB-lite"/>
    </source>
</evidence>
<organism evidence="3 4">
    <name type="scientific">Trichogramma kaykai</name>
    <dbReference type="NCBI Taxonomy" id="54128"/>
    <lineage>
        <taxon>Eukaryota</taxon>
        <taxon>Metazoa</taxon>
        <taxon>Ecdysozoa</taxon>
        <taxon>Arthropoda</taxon>
        <taxon>Hexapoda</taxon>
        <taxon>Insecta</taxon>
        <taxon>Pterygota</taxon>
        <taxon>Neoptera</taxon>
        <taxon>Endopterygota</taxon>
        <taxon>Hymenoptera</taxon>
        <taxon>Apocrita</taxon>
        <taxon>Proctotrupomorpha</taxon>
        <taxon>Chalcidoidea</taxon>
        <taxon>Trichogrammatidae</taxon>
        <taxon>Trichogramma</taxon>
    </lineage>
</organism>
<protein>
    <submittedName>
        <fullName evidence="3">Uncharacterized protein</fullName>
    </submittedName>
</protein>
<gene>
    <name evidence="3" type="ORF">TKK_019142</name>
</gene>
<keyword evidence="2" id="KW-0812">Transmembrane</keyword>
<evidence type="ECO:0000313" key="3">
    <source>
        <dbReference type="EMBL" id="KAL3385139.1"/>
    </source>
</evidence>
<sequence length="105" mass="12087">MTNRHETSLNNSFTSEDSCHPDTKPKKRNDHAEAASEPEDEEAPAESNNDEDINCRRFLISCLFDSRFWAYLLVTIAGVVLIILYHIFYTKYQCPARNPYGISNE</sequence>
<comment type="caution">
    <text evidence="3">The sequence shown here is derived from an EMBL/GenBank/DDBJ whole genome shotgun (WGS) entry which is preliminary data.</text>
</comment>
<feature type="compositionally biased region" description="Basic and acidic residues" evidence="1">
    <location>
        <begin position="17"/>
        <end position="34"/>
    </location>
</feature>
<keyword evidence="2" id="KW-1133">Transmembrane helix</keyword>
<evidence type="ECO:0000313" key="4">
    <source>
        <dbReference type="Proteomes" id="UP001627154"/>
    </source>
</evidence>
<feature type="transmembrane region" description="Helical" evidence="2">
    <location>
        <begin position="68"/>
        <end position="88"/>
    </location>
</feature>
<keyword evidence="4" id="KW-1185">Reference proteome</keyword>
<reference evidence="3 4" key="1">
    <citation type="journal article" date="2024" name="bioRxiv">
        <title>A reference genome for Trichogramma kaykai: A tiny desert-dwelling parasitoid wasp with competing sex-ratio distorters.</title>
        <authorList>
            <person name="Culotta J."/>
            <person name="Lindsey A.R."/>
        </authorList>
    </citation>
    <scope>NUCLEOTIDE SEQUENCE [LARGE SCALE GENOMIC DNA]</scope>
    <source>
        <strain evidence="3 4">KSX58</strain>
    </source>
</reference>
<dbReference type="EMBL" id="JBJJXI010000159">
    <property type="protein sequence ID" value="KAL3385139.1"/>
    <property type="molecule type" value="Genomic_DNA"/>
</dbReference>
<feature type="region of interest" description="Disordered" evidence="1">
    <location>
        <begin position="1"/>
        <end position="49"/>
    </location>
</feature>